<dbReference type="Gene3D" id="3.40.50.720">
    <property type="entry name" value="NAD(P)-binding Rossmann-like Domain"/>
    <property type="match status" value="1"/>
</dbReference>
<dbReference type="Pfam" id="PF13241">
    <property type="entry name" value="NAD_binding_7"/>
    <property type="match status" value="1"/>
</dbReference>
<dbReference type="InterPro" id="IPR019478">
    <property type="entry name" value="Sirohaem_synthase_dimer_dom"/>
</dbReference>
<dbReference type="InterPro" id="IPR006367">
    <property type="entry name" value="Sirohaem_synthase_N"/>
</dbReference>
<dbReference type="Proteomes" id="UP000184263">
    <property type="component" value="Unassembled WGS sequence"/>
</dbReference>
<dbReference type="AlphaFoldDB" id="A0A1M6V1J4"/>
<dbReference type="Gene3D" id="1.10.8.610">
    <property type="entry name" value="SirC, precorrin-2 dehydrogenase, C-terminal helical domain-like"/>
    <property type="match status" value="1"/>
</dbReference>
<dbReference type="Pfam" id="PF10414">
    <property type="entry name" value="CysG_dimeriser"/>
    <property type="match status" value="1"/>
</dbReference>
<dbReference type="Pfam" id="PF14824">
    <property type="entry name" value="Sirohm_synth_M"/>
    <property type="match status" value="1"/>
</dbReference>
<dbReference type="PANTHER" id="PTHR35330">
    <property type="entry name" value="SIROHEME BIOSYNTHESIS PROTEIN MET8"/>
    <property type="match status" value="1"/>
</dbReference>
<evidence type="ECO:0000313" key="10">
    <source>
        <dbReference type="Proteomes" id="UP000184263"/>
    </source>
</evidence>
<feature type="domain" description="Sirohaem synthase dimerisation" evidence="7">
    <location>
        <begin position="154"/>
        <end position="206"/>
    </location>
</feature>
<dbReference type="InterPro" id="IPR036291">
    <property type="entry name" value="NAD(P)-bd_dom_sf"/>
</dbReference>
<dbReference type="GO" id="GO:0004325">
    <property type="term" value="F:ferrochelatase activity"/>
    <property type="evidence" value="ECO:0007669"/>
    <property type="project" value="InterPro"/>
</dbReference>
<comment type="catalytic activity">
    <reaction evidence="6">
        <text>precorrin-2 + NAD(+) = sirohydrochlorin + NADH + 2 H(+)</text>
        <dbReference type="Rhea" id="RHEA:15613"/>
        <dbReference type="ChEBI" id="CHEBI:15378"/>
        <dbReference type="ChEBI" id="CHEBI:57540"/>
        <dbReference type="ChEBI" id="CHEBI:57945"/>
        <dbReference type="ChEBI" id="CHEBI:58351"/>
        <dbReference type="ChEBI" id="CHEBI:58827"/>
        <dbReference type="EC" id="1.3.1.76"/>
    </reaction>
</comment>
<protein>
    <recommendedName>
        <fullName evidence="2">precorrin-2 dehydrogenase</fullName>
        <ecNumber evidence="2">1.3.1.76</ecNumber>
    </recommendedName>
</protein>
<proteinExistence type="predicted"/>
<dbReference type="UniPathway" id="UPA00262">
    <property type="reaction ID" value="UER00222"/>
</dbReference>
<feature type="domain" description="Siroheme synthase central" evidence="8">
    <location>
        <begin position="128"/>
        <end position="147"/>
    </location>
</feature>
<dbReference type="PANTHER" id="PTHR35330:SF1">
    <property type="entry name" value="SIROHEME BIOSYNTHESIS PROTEIN MET8"/>
    <property type="match status" value="1"/>
</dbReference>
<dbReference type="NCBIfam" id="TIGR01470">
    <property type="entry name" value="cysG_Nterm"/>
    <property type="match status" value="1"/>
</dbReference>
<dbReference type="GO" id="GO:0019354">
    <property type="term" value="P:siroheme biosynthetic process"/>
    <property type="evidence" value="ECO:0007669"/>
    <property type="project" value="UniProtKB-UniPathway"/>
</dbReference>
<gene>
    <name evidence="9" type="ORF">SAMN05216582_1166</name>
</gene>
<evidence type="ECO:0000259" key="7">
    <source>
        <dbReference type="Pfam" id="PF10414"/>
    </source>
</evidence>
<keyword evidence="5" id="KW-0627">Porphyrin biosynthesis</keyword>
<organism evidence="9 10">
    <name type="scientific">Selenomonas ruminantium</name>
    <dbReference type="NCBI Taxonomy" id="971"/>
    <lineage>
        <taxon>Bacteria</taxon>
        <taxon>Bacillati</taxon>
        <taxon>Bacillota</taxon>
        <taxon>Negativicutes</taxon>
        <taxon>Selenomonadales</taxon>
        <taxon>Selenomonadaceae</taxon>
        <taxon>Selenomonas</taxon>
    </lineage>
</organism>
<dbReference type="SUPFAM" id="SSF75615">
    <property type="entry name" value="Siroheme synthase middle domains-like"/>
    <property type="match status" value="1"/>
</dbReference>
<evidence type="ECO:0000313" key="9">
    <source>
        <dbReference type="EMBL" id="SHK75362.1"/>
    </source>
</evidence>
<keyword evidence="3" id="KW-0560">Oxidoreductase</keyword>
<evidence type="ECO:0000256" key="4">
    <source>
        <dbReference type="ARBA" id="ARBA00023027"/>
    </source>
</evidence>
<dbReference type="InterPro" id="IPR028281">
    <property type="entry name" value="Sirohaem_synthase_central"/>
</dbReference>
<evidence type="ECO:0000256" key="1">
    <source>
        <dbReference type="ARBA" id="ARBA00005010"/>
    </source>
</evidence>
<evidence type="ECO:0000259" key="8">
    <source>
        <dbReference type="Pfam" id="PF14824"/>
    </source>
</evidence>
<comment type="pathway">
    <text evidence="1">Porphyrin-containing compound metabolism; siroheme biosynthesis; sirohydrochlorin from precorrin-2: step 1/1.</text>
</comment>
<dbReference type="EMBL" id="FRBC01000016">
    <property type="protein sequence ID" value="SHK75362.1"/>
    <property type="molecule type" value="Genomic_DNA"/>
</dbReference>
<evidence type="ECO:0000256" key="6">
    <source>
        <dbReference type="ARBA" id="ARBA00047561"/>
    </source>
</evidence>
<dbReference type="InterPro" id="IPR028161">
    <property type="entry name" value="Met8-like"/>
</dbReference>
<reference evidence="9 10" key="1">
    <citation type="submission" date="2016-11" db="EMBL/GenBank/DDBJ databases">
        <authorList>
            <person name="Jaros S."/>
            <person name="Januszkiewicz K."/>
            <person name="Wedrychowicz H."/>
        </authorList>
    </citation>
    <scope>NUCLEOTIDE SEQUENCE [LARGE SCALE GENOMIC DNA]</scope>
    <source>
        <strain evidence="9 10">HD4</strain>
    </source>
</reference>
<dbReference type="GO" id="GO:0043115">
    <property type="term" value="F:precorrin-2 dehydrogenase activity"/>
    <property type="evidence" value="ECO:0007669"/>
    <property type="project" value="UniProtKB-EC"/>
</dbReference>
<sequence>MVLYPLNLNLAGKACVVIGGGQVAGRKVRDLLAAGARVTVIAPALTEGLQKLVAAGQVVWQNSVFHPGMLLPLRPLLVFVTSSDKEANHLAIAEAKEMGALVNAAAAPEQTDFSVPSKVARGDFLLTISTGGGSPAFAKLLRERLENEYPDCFGEFLARLNVLRQEVKGRPGGSREHERLWRQALTQDVIDLVRAGHLDQAEEEVRNGIIDAGIEPQDGTR</sequence>
<dbReference type="OrthoDB" id="9773765at2"/>
<dbReference type="InterPro" id="IPR042518">
    <property type="entry name" value="SirC_C"/>
</dbReference>
<dbReference type="RefSeq" id="WP_081371936.1">
    <property type="nucleotide sequence ID" value="NZ_FRBC01000016.1"/>
</dbReference>
<evidence type="ECO:0000256" key="2">
    <source>
        <dbReference type="ARBA" id="ARBA00012400"/>
    </source>
</evidence>
<dbReference type="SUPFAM" id="SSF51735">
    <property type="entry name" value="NAD(P)-binding Rossmann-fold domains"/>
    <property type="match status" value="1"/>
</dbReference>
<evidence type="ECO:0000256" key="5">
    <source>
        <dbReference type="ARBA" id="ARBA00023244"/>
    </source>
</evidence>
<evidence type="ECO:0000256" key="3">
    <source>
        <dbReference type="ARBA" id="ARBA00023002"/>
    </source>
</evidence>
<dbReference type="EC" id="1.3.1.76" evidence="2"/>
<keyword evidence="4" id="KW-0520">NAD</keyword>
<name>A0A1M6V1J4_SELRU</name>
<accession>A0A1M6V1J4</accession>